<evidence type="ECO:0000313" key="2">
    <source>
        <dbReference type="Proteomes" id="UP001222325"/>
    </source>
</evidence>
<accession>A0AAD6XRG0</accession>
<gene>
    <name evidence="1" type="ORF">B0H15DRAFT_781574</name>
</gene>
<evidence type="ECO:0000313" key="1">
    <source>
        <dbReference type="EMBL" id="KAJ7087327.1"/>
    </source>
</evidence>
<proteinExistence type="predicted"/>
<comment type="caution">
    <text evidence="1">The sequence shown here is derived from an EMBL/GenBank/DDBJ whole genome shotgun (WGS) entry which is preliminary data.</text>
</comment>
<dbReference type="Proteomes" id="UP001222325">
    <property type="component" value="Unassembled WGS sequence"/>
</dbReference>
<organism evidence="1 2">
    <name type="scientific">Mycena belliarum</name>
    <dbReference type="NCBI Taxonomy" id="1033014"/>
    <lineage>
        <taxon>Eukaryota</taxon>
        <taxon>Fungi</taxon>
        <taxon>Dikarya</taxon>
        <taxon>Basidiomycota</taxon>
        <taxon>Agaricomycotina</taxon>
        <taxon>Agaricomycetes</taxon>
        <taxon>Agaricomycetidae</taxon>
        <taxon>Agaricales</taxon>
        <taxon>Marasmiineae</taxon>
        <taxon>Mycenaceae</taxon>
        <taxon>Mycena</taxon>
    </lineage>
</organism>
<name>A0AAD6XRG0_9AGAR</name>
<protein>
    <submittedName>
        <fullName evidence="1">Uncharacterized protein</fullName>
    </submittedName>
</protein>
<keyword evidence="2" id="KW-1185">Reference proteome</keyword>
<dbReference type="AlphaFoldDB" id="A0AAD6XRG0"/>
<reference evidence="1" key="1">
    <citation type="submission" date="2023-03" db="EMBL/GenBank/DDBJ databases">
        <title>Massive genome expansion in bonnet fungi (Mycena s.s.) driven by repeated elements and novel gene families across ecological guilds.</title>
        <authorList>
            <consortium name="Lawrence Berkeley National Laboratory"/>
            <person name="Harder C.B."/>
            <person name="Miyauchi S."/>
            <person name="Viragh M."/>
            <person name="Kuo A."/>
            <person name="Thoen E."/>
            <person name="Andreopoulos B."/>
            <person name="Lu D."/>
            <person name="Skrede I."/>
            <person name="Drula E."/>
            <person name="Henrissat B."/>
            <person name="Morin E."/>
            <person name="Kohler A."/>
            <person name="Barry K."/>
            <person name="LaButti K."/>
            <person name="Morin E."/>
            <person name="Salamov A."/>
            <person name="Lipzen A."/>
            <person name="Mereny Z."/>
            <person name="Hegedus B."/>
            <person name="Baldrian P."/>
            <person name="Stursova M."/>
            <person name="Weitz H."/>
            <person name="Taylor A."/>
            <person name="Grigoriev I.V."/>
            <person name="Nagy L.G."/>
            <person name="Martin F."/>
            <person name="Kauserud H."/>
        </authorList>
    </citation>
    <scope>NUCLEOTIDE SEQUENCE</scope>
    <source>
        <strain evidence="1">CBHHK173m</strain>
    </source>
</reference>
<sequence>MPLIASRFPFRKPLDEPPLLHNRVVDGHPTPLYVLAWVCPPNKLYDNLEKGLPPGTTVHWRNFRDYVSDKWIGDFPFELEPLPLRAGGNYYLIAMFNKKSANHLRRIRNRDNDPLIQAARVAFGVDNDPSLEATLQWFRFPLGWVEMEATLKYNREMDARLAAMQKNESMDKARANDSTVIS</sequence>
<dbReference type="EMBL" id="JARJCN010000029">
    <property type="protein sequence ID" value="KAJ7087327.1"/>
    <property type="molecule type" value="Genomic_DNA"/>
</dbReference>